<evidence type="ECO:0000313" key="2">
    <source>
        <dbReference type="EMBL" id="KOO37534.1"/>
    </source>
</evidence>
<name>A0A0M0KFF7_ALKHA</name>
<comment type="caution">
    <text evidence="2">The sequence shown here is derived from an EMBL/GenBank/DDBJ whole genome shotgun (WGS) entry which is preliminary data.</text>
</comment>
<keyword evidence="1" id="KW-0812">Transmembrane</keyword>
<dbReference type="GeneID" id="87599390"/>
<keyword evidence="1" id="KW-1133">Transmembrane helix</keyword>
<protein>
    <submittedName>
        <fullName evidence="2">Uncharacterized protein</fullName>
    </submittedName>
</protein>
<reference evidence="2" key="1">
    <citation type="submission" date="2015-08" db="EMBL/GenBank/DDBJ databases">
        <title>Complete DNA Sequence of Pseudomonas syringae pv. actinidiae, the Causal Agent of Kiwifruit Canker Disease.</title>
        <authorList>
            <person name="Rikkerink E.H.A."/>
            <person name="Fineran P.C."/>
        </authorList>
    </citation>
    <scope>NUCLEOTIDE SEQUENCE</scope>
    <source>
        <strain evidence="2">DSM 13666</strain>
    </source>
</reference>
<keyword evidence="1" id="KW-0472">Membrane</keyword>
<feature type="transmembrane region" description="Helical" evidence="1">
    <location>
        <begin position="7"/>
        <end position="28"/>
    </location>
</feature>
<gene>
    <name evidence="2" type="ORF">AMD02_00765</name>
</gene>
<proteinExistence type="predicted"/>
<dbReference type="PATRIC" id="fig|136160.3.peg.338"/>
<dbReference type="EMBL" id="LILD01000001">
    <property type="protein sequence ID" value="KOO37534.1"/>
    <property type="molecule type" value="Genomic_DNA"/>
</dbReference>
<dbReference type="RefSeq" id="WP_053430113.1">
    <property type="nucleotide sequence ID" value="NZ_CP040441.1"/>
</dbReference>
<evidence type="ECO:0000256" key="1">
    <source>
        <dbReference type="SAM" id="Phobius"/>
    </source>
</evidence>
<sequence>MGKLNRYVILGVVLAIAIGVGIVFYSTYANKNTVTLEDVFAAVYVGTSALSENSKGVTAFIQEDGTIQQMTRDNIEWGTVINTADDIVLNGQDHITLVDKGTGNVHTVKSECSVHSGYQNSSGYLKTSGIYYELFNHGFEDYDENASNYRSVIRWGNEKQHECTDVPHYLVADGSDEESIFMMTTKMIGDGEFGELNILQYTPKGNEFQIKEATLREDTLELSLSNIVSNSTHLYVMYLWEEDSRDEEELRVLKVNKETLELEDDFLVGTYPAEEDPYFFPFNQDAFHVTEKELYFVTGYGEVQQMDLQNRAVKTLFTLEDYTRGEWDIDEHITFNDDQLYFIRFHEQKDVHVIDVYSLGGERTATYDVPELQKVEKKGFQTRYIQDFEIIN</sequence>
<dbReference type="AlphaFoldDB" id="A0A0M0KFF7"/>
<organism evidence="2">
    <name type="scientific">Halalkalibacterium halodurans</name>
    <name type="common">Bacillus halodurans</name>
    <dbReference type="NCBI Taxonomy" id="86665"/>
    <lineage>
        <taxon>Bacteria</taxon>
        <taxon>Bacillati</taxon>
        <taxon>Bacillota</taxon>
        <taxon>Bacilli</taxon>
        <taxon>Bacillales</taxon>
        <taxon>Bacillaceae</taxon>
        <taxon>Halalkalibacterium (ex Joshi et al. 2022)</taxon>
    </lineage>
</organism>
<accession>A0A0M0KFF7</accession>